<dbReference type="Pfam" id="PF07693">
    <property type="entry name" value="KAP_NTPase"/>
    <property type="match status" value="1"/>
</dbReference>
<reference evidence="2 3" key="1">
    <citation type="journal article" date="2017" name="Front. Microbiol.">
        <title>Double-Face Meets the Bacterial World: The Opportunistic Pathogen Stenotrophomonas maltophilia.</title>
        <authorList>
            <person name="Lira F."/>
            <person name="Berg G."/>
            <person name="Martinez J.L."/>
        </authorList>
    </citation>
    <scope>NUCLEOTIDE SEQUENCE [LARGE SCALE GENOMIC DNA]</scope>
    <source>
        <strain evidence="2 3">EA1</strain>
    </source>
</reference>
<dbReference type="InterPro" id="IPR027417">
    <property type="entry name" value="P-loop_NTPase"/>
</dbReference>
<evidence type="ECO:0000313" key="2">
    <source>
        <dbReference type="EMBL" id="PJL24720.1"/>
    </source>
</evidence>
<dbReference type="EMBL" id="NEQV01000007">
    <property type="protein sequence ID" value="PJL24720.1"/>
    <property type="molecule type" value="Genomic_DNA"/>
</dbReference>
<dbReference type="Gene3D" id="3.40.50.300">
    <property type="entry name" value="P-loop containing nucleotide triphosphate hydrolases"/>
    <property type="match status" value="1"/>
</dbReference>
<proteinExistence type="predicted"/>
<dbReference type="RefSeq" id="WP_100442054.1">
    <property type="nucleotide sequence ID" value="NZ_CBCPIZ010000031.1"/>
</dbReference>
<dbReference type="AlphaFoldDB" id="A0A2J0U6Z2"/>
<feature type="domain" description="KAP NTPase" evidence="1">
    <location>
        <begin position="15"/>
        <end position="77"/>
    </location>
</feature>
<protein>
    <recommendedName>
        <fullName evidence="1">KAP NTPase domain-containing protein</fullName>
    </recommendedName>
</protein>
<dbReference type="InterPro" id="IPR011646">
    <property type="entry name" value="KAP_P-loop"/>
</dbReference>
<evidence type="ECO:0000259" key="1">
    <source>
        <dbReference type="Pfam" id="PF07693"/>
    </source>
</evidence>
<dbReference type="Proteomes" id="UP000230167">
    <property type="component" value="Unassembled WGS sequence"/>
</dbReference>
<organism evidence="2 3">
    <name type="scientific">Stenotrophomonas maltophilia</name>
    <name type="common">Pseudomonas maltophilia</name>
    <name type="synonym">Xanthomonas maltophilia</name>
    <dbReference type="NCBI Taxonomy" id="40324"/>
    <lineage>
        <taxon>Bacteria</taxon>
        <taxon>Pseudomonadati</taxon>
        <taxon>Pseudomonadota</taxon>
        <taxon>Gammaproteobacteria</taxon>
        <taxon>Lysobacterales</taxon>
        <taxon>Lysobacteraceae</taxon>
        <taxon>Stenotrophomonas</taxon>
        <taxon>Stenotrophomonas maltophilia group</taxon>
    </lineage>
</organism>
<sequence>MEDQVEGYLNAYIEGHVDPGTAVLITGPWGCGKTRFIKNYFGLTAAKQPERPKALIASFFGADSHQDLINQFAAQRHPKLTSPEMQAMGALMMRGLRFADGKFTGGSLLSGNEGSGLLKWLGEPGSHVLVFDDFERSSMPLAERLAVVNRYVEGVGLKVIVIANESELGEDPVYQRWKEKVIGKTLRVGAEAEQVLREVASELSVQSLRDCVLGNLKLLAGVLKALDSVNYRSVRALIFDVQRLVVAAPRLERSSKVMLSLLSFSVAVGSLLRSDTIGRAQVDLAETVKALGSNAKRSEKDRRLIEVHGRLSTMGALDPIISPAMMARLWCDGEIDDQYLEQVLSTHRLIVGDQAQPAWQWLREPGKIGVARFREQKSRLLDEIHNGRIYDAGILLHVVDIHLQLFELGDGLLPRETQVKAWLEAYLKTYQVRLTDEDLGGGRELSTMQYAGYIYHSSGKTFNAAADVIREHIARKRTDELQGETRKWMQDISEGRLDALQFNENEQPGEQPWLHLVDAQEFAALLLDDGCVRSRLLDALTHRYARDGRGVLESEWPWLKRLKEVLMSMAGELAPPHQKLASNAFTGAFNYIESELGVARRHLDERLEFDRKMLAPEGT</sequence>
<accession>A0A2J0U6Z2</accession>
<gene>
    <name evidence="2" type="ORF">B9Y64_19380</name>
</gene>
<dbReference type="SUPFAM" id="SSF52540">
    <property type="entry name" value="P-loop containing nucleoside triphosphate hydrolases"/>
    <property type="match status" value="1"/>
</dbReference>
<dbReference type="OrthoDB" id="88903at2"/>
<name>A0A2J0U6Z2_STEMA</name>
<evidence type="ECO:0000313" key="3">
    <source>
        <dbReference type="Proteomes" id="UP000230167"/>
    </source>
</evidence>
<comment type="caution">
    <text evidence="2">The sequence shown here is derived from an EMBL/GenBank/DDBJ whole genome shotgun (WGS) entry which is preliminary data.</text>
</comment>